<keyword evidence="4" id="KW-1185">Reference proteome</keyword>
<evidence type="ECO:0000256" key="1">
    <source>
        <dbReference type="SAM" id="Phobius"/>
    </source>
</evidence>
<proteinExistence type="predicted"/>
<accession>R7UJ07</accession>
<evidence type="ECO:0008006" key="5">
    <source>
        <dbReference type="Google" id="ProtNLM"/>
    </source>
</evidence>
<gene>
    <name evidence="2" type="ORF">CAPTEDRAFT_191014</name>
</gene>
<evidence type="ECO:0000313" key="3">
    <source>
        <dbReference type="EnsemblMetazoa" id="CapteP191014"/>
    </source>
</evidence>
<dbReference type="AlphaFoldDB" id="R7UJ07"/>
<feature type="transmembrane region" description="Helical" evidence="1">
    <location>
        <begin position="14"/>
        <end position="32"/>
    </location>
</feature>
<evidence type="ECO:0000313" key="2">
    <source>
        <dbReference type="EMBL" id="ELU06175.1"/>
    </source>
</evidence>
<dbReference type="EMBL" id="KB300909">
    <property type="protein sequence ID" value="ELU06175.1"/>
    <property type="molecule type" value="Genomic_DNA"/>
</dbReference>
<sequence>MTLTQWSKFLLKQVLPLTVMVITSTWTIVEIVKSLRFRKQINSQRSEKSVQCFGVTIGVIVLFIVTNAPLAFFVFDTSINGARFKPSFTETVRLLLCRKKKRQGYVTTMTSLQDRSIADEKNKEVTCDMT</sequence>
<dbReference type="OrthoDB" id="6126859at2759"/>
<keyword evidence="1" id="KW-1133">Transmembrane helix</keyword>
<feature type="transmembrane region" description="Helical" evidence="1">
    <location>
        <begin position="53"/>
        <end position="75"/>
    </location>
</feature>
<reference evidence="3" key="3">
    <citation type="submission" date="2015-06" db="UniProtKB">
        <authorList>
            <consortium name="EnsemblMetazoa"/>
        </authorList>
    </citation>
    <scope>IDENTIFICATION</scope>
</reference>
<dbReference type="Gene3D" id="1.20.1070.10">
    <property type="entry name" value="Rhodopsin 7-helix transmembrane proteins"/>
    <property type="match status" value="1"/>
</dbReference>
<name>R7UJ07_CAPTE</name>
<dbReference type="SUPFAM" id="SSF81321">
    <property type="entry name" value="Family A G protein-coupled receptor-like"/>
    <property type="match status" value="1"/>
</dbReference>
<organism evidence="2">
    <name type="scientific">Capitella teleta</name>
    <name type="common">Polychaete worm</name>
    <dbReference type="NCBI Taxonomy" id="283909"/>
    <lineage>
        <taxon>Eukaryota</taxon>
        <taxon>Metazoa</taxon>
        <taxon>Spiralia</taxon>
        <taxon>Lophotrochozoa</taxon>
        <taxon>Annelida</taxon>
        <taxon>Polychaeta</taxon>
        <taxon>Sedentaria</taxon>
        <taxon>Scolecida</taxon>
        <taxon>Capitellidae</taxon>
        <taxon>Capitella</taxon>
    </lineage>
</organism>
<dbReference type="Proteomes" id="UP000014760">
    <property type="component" value="Unassembled WGS sequence"/>
</dbReference>
<reference evidence="4" key="1">
    <citation type="submission" date="2012-12" db="EMBL/GenBank/DDBJ databases">
        <authorList>
            <person name="Hellsten U."/>
            <person name="Grimwood J."/>
            <person name="Chapman J.A."/>
            <person name="Shapiro H."/>
            <person name="Aerts A."/>
            <person name="Otillar R.P."/>
            <person name="Terry A.Y."/>
            <person name="Boore J.L."/>
            <person name="Simakov O."/>
            <person name="Marletaz F."/>
            <person name="Cho S.-J."/>
            <person name="Edsinger-Gonzales E."/>
            <person name="Havlak P."/>
            <person name="Kuo D.-H."/>
            <person name="Larsson T."/>
            <person name="Lv J."/>
            <person name="Arendt D."/>
            <person name="Savage R."/>
            <person name="Osoegawa K."/>
            <person name="de Jong P."/>
            <person name="Lindberg D.R."/>
            <person name="Seaver E.C."/>
            <person name="Weisblat D.A."/>
            <person name="Putnam N.H."/>
            <person name="Grigoriev I.V."/>
            <person name="Rokhsar D.S."/>
        </authorList>
    </citation>
    <scope>NUCLEOTIDE SEQUENCE</scope>
    <source>
        <strain evidence="4">I ESC-2004</strain>
    </source>
</reference>
<reference evidence="2 4" key="2">
    <citation type="journal article" date="2013" name="Nature">
        <title>Insights into bilaterian evolution from three spiralian genomes.</title>
        <authorList>
            <person name="Simakov O."/>
            <person name="Marletaz F."/>
            <person name="Cho S.J."/>
            <person name="Edsinger-Gonzales E."/>
            <person name="Havlak P."/>
            <person name="Hellsten U."/>
            <person name="Kuo D.H."/>
            <person name="Larsson T."/>
            <person name="Lv J."/>
            <person name="Arendt D."/>
            <person name="Savage R."/>
            <person name="Osoegawa K."/>
            <person name="de Jong P."/>
            <person name="Grimwood J."/>
            <person name="Chapman J.A."/>
            <person name="Shapiro H."/>
            <person name="Aerts A."/>
            <person name="Otillar R.P."/>
            <person name="Terry A.Y."/>
            <person name="Boore J.L."/>
            <person name="Grigoriev I.V."/>
            <person name="Lindberg D.R."/>
            <person name="Seaver E.C."/>
            <person name="Weisblat D.A."/>
            <person name="Putnam N.H."/>
            <person name="Rokhsar D.S."/>
        </authorList>
    </citation>
    <scope>NUCLEOTIDE SEQUENCE</scope>
    <source>
        <strain evidence="2 4">I ESC-2004</strain>
    </source>
</reference>
<dbReference type="HOGENOM" id="CLU_1940096_0_0_1"/>
<keyword evidence="1" id="KW-0812">Transmembrane</keyword>
<protein>
    <recommendedName>
        <fullName evidence="5">G-protein coupled receptors family 1 profile domain-containing protein</fullName>
    </recommendedName>
</protein>
<keyword evidence="1" id="KW-0472">Membrane</keyword>
<dbReference type="EMBL" id="AMQN01022984">
    <property type="status" value="NOT_ANNOTATED_CDS"/>
    <property type="molecule type" value="Genomic_DNA"/>
</dbReference>
<dbReference type="EnsemblMetazoa" id="CapteT191014">
    <property type="protein sequence ID" value="CapteP191014"/>
    <property type="gene ID" value="CapteG191014"/>
</dbReference>
<evidence type="ECO:0000313" key="4">
    <source>
        <dbReference type="Proteomes" id="UP000014760"/>
    </source>
</evidence>
<dbReference type="STRING" id="283909.R7UJ07"/>